<accession>A0ABT1L692</accession>
<feature type="transmembrane region" description="Helical" evidence="2">
    <location>
        <begin position="77"/>
        <end position="96"/>
    </location>
</feature>
<dbReference type="EMBL" id="JAKUDN010000002">
    <property type="protein sequence ID" value="MCP8352667.1"/>
    <property type="molecule type" value="Genomic_DNA"/>
</dbReference>
<evidence type="ECO:0000256" key="1">
    <source>
        <dbReference type="SAM" id="MobiDB-lite"/>
    </source>
</evidence>
<evidence type="ECO:0000313" key="3">
    <source>
        <dbReference type="EMBL" id="MCP8352667.1"/>
    </source>
</evidence>
<evidence type="ECO:0000313" key="4">
    <source>
        <dbReference type="Proteomes" id="UP001320768"/>
    </source>
</evidence>
<name>A0ABT1L692_9GAMM</name>
<organism evidence="3 4">
    <name type="scientific">Candidatus Synchoanobacter obligatus</name>
    <dbReference type="NCBI Taxonomy" id="2919597"/>
    <lineage>
        <taxon>Bacteria</taxon>
        <taxon>Pseudomonadati</taxon>
        <taxon>Pseudomonadota</taxon>
        <taxon>Gammaproteobacteria</taxon>
        <taxon>Candidatus Comchoanobacterales</taxon>
        <taxon>Candidatus Comchoanobacteraceae</taxon>
        <taxon>Candidatus Synchoanobacter</taxon>
    </lineage>
</organism>
<sequence length="134" mass="14726">MTEITQTISDVNDHLKVAEKEPDVTNDYFEYYNGHFWLTSSILTVMNAILFTSAPIKSMVQLWASFMENIYSGITRYPVAIPAAYALGLAGVTHYMSSNIPSNSLAITNASDPESSIPEQSIDESSSSGRHLEA</sequence>
<comment type="caution">
    <text evidence="3">The sequence shown here is derived from an EMBL/GenBank/DDBJ whole genome shotgun (WGS) entry which is preliminary data.</text>
</comment>
<keyword evidence="4" id="KW-1185">Reference proteome</keyword>
<reference evidence="3 4" key="1">
    <citation type="journal article" date="2022" name="Nat. Microbiol.">
        <title>The microbiome of a bacterivorous marine choanoflagellate contains a resource-demanding obligate bacterial associate.</title>
        <authorList>
            <person name="Needham D.M."/>
            <person name="Poirier C."/>
            <person name="Bachy C."/>
            <person name="George E.E."/>
            <person name="Wilken S."/>
            <person name="Yung C.C.M."/>
            <person name="Limardo A.J."/>
            <person name="Morando M."/>
            <person name="Sudek L."/>
            <person name="Malmstrom R.R."/>
            <person name="Keeling P.J."/>
            <person name="Santoro A.E."/>
            <person name="Worden A.Z."/>
        </authorList>
    </citation>
    <scope>NUCLEOTIDE SEQUENCE [LARGE SCALE GENOMIC DNA]</scope>
    <source>
        <strain evidence="3 4">Comchoano-2</strain>
    </source>
</reference>
<keyword evidence="2" id="KW-1133">Transmembrane helix</keyword>
<evidence type="ECO:0000256" key="2">
    <source>
        <dbReference type="SAM" id="Phobius"/>
    </source>
</evidence>
<feature type="region of interest" description="Disordered" evidence="1">
    <location>
        <begin position="107"/>
        <end position="134"/>
    </location>
</feature>
<proteinExistence type="predicted"/>
<keyword evidence="2" id="KW-0812">Transmembrane</keyword>
<protein>
    <submittedName>
        <fullName evidence="3">Uncharacterized protein</fullName>
    </submittedName>
</protein>
<dbReference type="RefSeq" id="WP_258569771.1">
    <property type="nucleotide sequence ID" value="NZ_JAKUDN010000002.1"/>
</dbReference>
<dbReference type="Proteomes" id="UP001320768">
    <property type="component" value="Unassembled WGS sequence"/>
</dbReference>
<gene>
    <name evidence="3" type="ORF">MKS91_05155</name>
</gene>
<keyword evidence="2" id="KW-0472">Membrane</keyword>
<feature type="transmembrane region" description="Helical" evidence="2">
    <location>
        <begin position="36"/>
        <end position="56"/>
    </location>
</feature>